<sequence length="331" mass="38907">MADTNTCELPSEKYYSGLNNVIKAETSDKFCNTEEKLLSKYPILREFCWKLESNLQKLKKEKLSVDMNKHCKYLKLWSQYNVISQIESKSTIICMGFLYSVWESVMDTLKVSSKNKCVINSFTVSTDYLMKWKEMHDYNENYKDLETKFNSNENCKEKYCKYIVDIINVYNEFLHVCAGTNAKRCPEYWEDFKNNYSVASQIELKCKELYDELGFYKVKMSFEDQDGIYIEQYASHYAFSFIERIIGYSIKNIISKTIYYSKYIVLPILLIFLFYFFMKKLSLFGSKIAPKADDMRKMWRNVQGVTNPASLLNPMKPPGGGNKMGLPYLPK</sequence>
<keyword evidence="1" id="KW-0472">Membrane</keyword>
<protein>
    <submittedName>
        <fullName evidence="2">PIR protein</fullName>
    </submittedName>
</protein>
<reference evidence="2 3" key="1">
    <citation type="submission" date="2016-06" db="EMBL/GenBank/DDBJ databases">
        <authorList>
            <consortium name="Pathogen Informatics"/>
        </authorList>
    </citation>
    <scope>NUCLEOTIDE SEQUENCE [LARGE SCALE GENOMIC DNA]</scope>
    <source>
        <strain evidence="2">PocGH01</strain>
    </source>
</reference>
<keyword evidence="3" id="KW-1185">Reference proteome</keyword>
<organism evidence="2 3">
    <name type="scientific">Plasmodium ovale</name>
    <name type="common">malaria parasite P. ovale</name>
    <dbReference type="NCBI Taxonomy" id="36330"/>
    <lineage>
        <taxon>Eukaryota</taxon>
        <taxon>Sar</taxon>
        <taxon>Alveolata</taxon>
        <taxon>Apicomplexa</taxon>
        <taxon>Aconoidasida</taxon>
        <taxon>Haemosporida</taxon>
        <taxon>Plasmodiidae</taxon>
        <taxon>Plasmodium</taxon>
        <taxon>Plasmodium (Plasmodium)</taxon>
    </lineage>
</organism>
<evidence type="ECO:0000313" key="3">
    <source>
        <dbReference type="Proteomes" id="UP000242942"/>
    </source>
</evidence>
<name>A0A1D3JCZ4_PLAOA</name>
<dbReference type="VEuPathDB" id="PlasmoDB:PocGH01_00116900"/>
<dbReference type="EMBL" id="FLRI01000097">
    <property type="protein sequence ID" value="SBT83386.1"/>
    <property type="molecule type" value="Genomic_DNA"/>
</dbReference>
<keyword evidence="1" id="KW-1133">Transmembrane helix</keyword>
<evidence type="ECO:0000256" key="1">
    <source>
        <dbReference type="SAM" id="Phobius"/>
    </source>
</evidence>
<dbReference type="OrthoDB" id="10301151at2759"/>
<feature type="transmembrane region" description="Helical" evidence="1">
    <location>
        <begin position="259"/>
        <end position="278"/>
    </location>
</feature>
<proteinExistence type="predicted"/>
<accession>A0A1D3JCZ4</accession>
<dbReference type="VEuPathDB" id="PlasmoDB:POWCR01_000080600"/>
<dbReference type="InterPro" id="IPR008780">
    <property type="entry name" value="Plasmodium_Vir"/>
</dbReference>
<dbReference type="AlphaFoldDB" id="A0A1D3JCZ4"/>
<evidence type="ECO:0000313" key="2">
    <source>
        <dbReference type="EMBL" id="SBT83386.1"/>
    </source>
</evidence>
<dbReference type="Pfam" id="PF05795">
    <property type="entry name" value="Plasmodium_Vir"/>
    <property type="match status" value="1"/>
</dbReference>
<gene>
    <name evidence="2" type="primary">PocGH01_00116900</name>
    <name evidence="2" type="ORF">POCGH01_00116900</name>
</gene>
<dbReference type="Proteomes" id="UP000242942">
    <property type="component" value="Unassembled WGS sequence"/>
</dbReference>
<keyword evidence="1" id="KW-0812">Transmembrane</keyword>